<accession>A0A8C4R088</accession>
<dbReference type="FunFam" id="1.25.40.420:FF:000001">
    <property type="entry name" value="Kelch-like family member 12"/>
    <property type="match status" value="1"/>
</dbReference>
<feature type="domain" description="BTB" evidence="6">
    <location>
        <begin position="34"/>
        <end position="120"/>
    </location>
</feature>
<dbReference type="InterPro" id="IPR017096">
    <property type="entry name" value="BTB-kelch_protein"/>
</dbReference>
<dbReference type="GO" id="GO:0005737">
    <property type="term" value="C:cytoplasm"/>
    <property type="evidence" value="ECO:0007669"/>
    <property type="project" value="UniProtKB-SubCell"/>
</dbReference>
<dbReference type="PIRSF" id="PIRSF037037">
    <property type="entry name" value="Kelch-like_protein_gigaxonin"/>
    <property type="match status" value="1"/>
</dbReference>
<evidence type="ECO:0000313" key="8">
    <source>
        <dbReference type="Proteomes" id="UP000694388"/>
    </source>
</evidence>
<keyword evidence="3" id="KW-0963">Cytoplasm</keyword>
<evidence type="ECO:0000256" key="5">
    <source>
        <dbReference type="SAM" id="MobiDB-lite"/>
    </source>
</evidence>
<dbReference type="FunFam" id="2.120.10.80:FF:000025">
    <property type="entry name" value="Kelch-like family member 41"/>
    <property type="match status" value="1"/>
</dbReference>
<evidence type="ECO:0000256" key="2">
    <source>
        <dbReference type="ARBA" id="ARBA00022441"/>
    </source>
</evidence>
<dbReference type="PANTHER" id="PTHR24412">
    <property type="entry name" value="KELCH PROTEIN"/>
    <property type="match status" value="1"/>
</dbReference>
<feature type="compositionally biased region" description="Basic and acidic residues" evidence="5">
    <location>
        <begin position="285"/>
        <end position="302"/>
    </location>
</feature>
<dbReference type="SUPFAM" id="SSF117281">
    <property type="entry name" value="Kelch motif"/>
    <property type="match status" value="1"/>
</dbReference>
<dbReference type="InterPro" id="IPR011705">
    <property type="entry name" value="BACK"/>
</dbReference>
<dbReference type="Gene3D" id="3.30.710.10">
    <property type="entry name" value="Potassium Channel Kv1.1, Chain A"/>
    <property type="match status" value="1"/>
</dbReference>
<dbReference type="AlphaFoldDB" id="A0A8C4R088"/>
<dbReference type="InterPro" id="IPR015915">
    <property type="entry name" value="Kelch-typ_b-propeller"/>
</dbReference>
<dbReference type="InterPro" id="IPR000210">
    <property type="entry name" value="BTB/POZ_dom"/>
</dbReference>
<dbReference type="InterPro" id="IPR011333">
    <property type="entry name" value="SKP1/BTB/POZ_sf"/>
</dbReference>
<keyword evidence="2" id="KW-0880">Kelch repeat</keyword>
<evidence type="ECO:0000256" key="1">
    <source>
        <dbReference type="ARBA" id="ARBA00004496"/>
    </source>
</evidence>
<comment type="subcellular location">
    <subcellularLocation>
        <location evidence="1">Cytoplasm</location>
    </subcellularLocation>
</comment>
<organism evidence="7 8">
    <name type="scientific">Eptatretus burgeri</name>
    <name type="common">Inshore hagfish</name>
    <dbReference type="NCBI Taxonomy" id="7764"/>
    <lineage>
        <taxon>Eukaryota</taxon>
        <taxon>Metazoa</taxon>
        <taxon>Chordata</taxon>
        <taxon>Craniata</taxon>
        <taxon>Vertebrata</taxon>
        <taxon>Cyclostomata</taxon>
        <taxon>Myxini</taxon>
        <taxon>Myxiniformes</taxon>
        <taxon>Myxinidae</taxon>
        <taxon>Eptatretinae</taxon>
        <taxon>Eptatretus</taxon>
    </lineage>
</organism>
<dbReference type="SUPFAM" id="SSF54695">
    <property type="entry name" value="POZ domain"/>
    <property type="match status" value="1"/>
</dbReference>
<dbReference type="Proteomes" id="UP000694388">
    <property type="component" value="Unplaced"/>
</dbReference>
<evidence type="ECO:0000259" key="6">
    <source>
        <dbReference type="PROSITE" id="PS50097"/>
    </source>
</evidence>
<evidence type="ECO:0000313" key="7">
    <source>
        <dbReference type="Ensembl" id="ENSEBUP00000022199.1"/>
    </source>
</evidence>
<dbReference type="PANTHER" id="PTHR24412:SF463">
    <property type="entry name" value="KELCH-LIKE PROTEIN 40A"/>
    <property type="match status" value="1"/>
</dbReference>
<reference evidence="7" key="2">
    <citation type="submission" date="2025-09" db="UniProtKB">
        <authorList>
            <consortium name="Ensembl"/>
        </authorList>
    </citation>
    <scope>IDENTIFICATION</scope>
</reference>
<sequence>MDGRAGALAEELRVYQMTLLQEGLRNLLDEDKFVDCILKVGDKDLPCHRLVLAACSPHFRAMFLSNEVSDEGEQPAAQRKGKKENLDVQVPKEVVLDDVDPTIMEDILRYLYTSEIDITDDNVQGIFSVANIFQIPSIFTVCVSYLQRRLGLGNCLSVFRLGLLLDCPRLAVVARDYIAERFSAVAKDPDFLELAPHELIAIISANGLNVEREEEVFETVLSWAKADREARMNSLPDVFDCIRFRLMSIEFFRDKVEKNEFVKADPQLQKNLQLVKDAFDGKIPDANKDAGSAKDSKSKDVESDVEQEMPLLPSILNDNRRFGMFNKELILLVNDEAAVAYDPLGNECFLAAISAQQVPKNHSCIVTRENQVFVAGGLHHNEENKDNPYQSYFLQFDHLECEWIGMPPMPSARCLFSLGEAENSIYSIGGQELTGNTTLDSVLCYDRKSFKWGESDPLPYKVYGHSVVSHKGLVYVLGGKTPEKKCLNKMLVYNPKKFEWKELPPMNVARSLCGATVHKNKIWVVAGVVDNGLTASVEMYDIASNKWEIAVEFPQERSSINLVSSNGVMYAIGGFAMVKNEKEEFEPREINDVWKLQISAALAQCSLPTFQLFINSSTSSSAGISYAITVCTLLGQKQAHHTIPYHTQILPACK</sequence>
<dbReference type="SMART" id="SM00875">
    <property type="entry name" value="BACK"/>
    <property type="match status" value="1"/>
</dbReference>
<protein>
    <submittedName>
        <fullName evidence="7">Kelch-like family member 40b</fullName>
    </submittedName>
</protein>
<dbReference type="FunFam" id="3.30.710.10:FF:000006">
    <property type="entry name" value="Kelch repeat and BTB domain-containing 6"/>
    <property type="match status" value="1"/>
</dbReference>
<dbReference type="InterPro" id="IPR006652">
    <property type="entry name" value="Kelch_1"/>
</dbReference>
<keyword evidence="8" id="KW-1185">Reference proteome</keyword>
<proteinExistence type="predicted"/>
<keyword evidence="4" id="KW-0677">Repeat</keyword>
<reference evidence="7" key="1">
    <citation type="submission" date="2025-08" db="UniProtKB">
        <authorList>
            <consortium name="Ensembl"/>
        </authorList>
    </citation>
    <scope>IDENTIFICATION</scope>
</reference>
<dbReference type="SMART" id="SM00225">
    <property type="entry name" value="BTB"/>
    <property type="match status" value="1"/>
</dbReference>
<dbReference type="PROSITE" id="PS50097">
    <property type="entry name" value="BTB"/>
    <property type="match status" value="1"/>
</dbReference>
<dbReference type="SMART" id="SM00612">
    <property type="entry name" value="Kelch"/>
    <property type="match status" value="4"/>
</dbReference>
<dbReference type="Pfam" id="PF00651">
    <property type="entry name" value="BTB"/>
    <property type="match status" value="1"/>
</dbReference>
<evidence type="ECO:0000256" key="3">
    <source>
        <dbReference type="ARBA" id="ARBA00022490"/>
    </source>
</evidence>
<dbReference type="Pfam" id="PF24681">
    <property type="entry name" value="Kelch_KLHDC2_KLHL20_DRC7"/>
    <property type="match status" value="1"/>
</dbReference>
<dbReference type="GeneTree" id="ENSGT00940000156360"/>
<feature type="region of interest" description="Disordered" evidence="5">
    <location>
        <begin position="285"/>
        <end position="305"/>
    </location>
</feature>
<dbReference type="Gene3D" id="1.25.40.420">
    <property type="match status" value="1"/>
</dbReference>
<name>A0A8C4R088_EPTBU</name>
<evidence type="ECO:0000256" key="4">
    <source>
        <dbReference type="ARBA" id="ARBA00022737"/>
    </source>
</evidence>
<dbReference type="Pfam" id="PF07707">
    <property type="entry name" value="BACK"/>
    <property type="match status" value="1"/>
</dbReference>
<dbReference type="Gene3D" id="2.120.10.80">
    <property type="entry name" value="Kelch-type beta propeller"/>
    <property type="match status" value="1"/>
</dbReference>
<dbReference type="Ensembl" id="ENSEBUT00000022774.1">
    <property type="protein sequence ID" value="ENSEBUP00000022199.1"/>
    <property type="gene ID" value="ENSEBUG00000013642.1"/>
</dbReference>